<reference evidence="2" key="1">
    <citation type="submission" date="2023-03" db="EMBL/GenBank/DDBJ databases">
        <title>Massive genome expansion in bonnet fungi (Mycena s.s.) driven by repeated elements and novel gene families across ecological guilds.</title>
        <authorList>
            <consortium name="Lawrence Berkeley National Laboratory"/>
            <person name="Harder C.B."/>
            <person name="Miyauchi S."/>
            <person name="Viragh M."/>
            <person name="Kuo A."/>
            <person name="Thoen E."/>
            <person name="Andreopoulos B."/>
            <person name="Lu D."/>
            <person name="Skrede I."/>
            <person name="Drula E."/>
            <person name="Henrissat B."/>
            <person name="Morin E."/>
            <person name="Kohler A."/>
            <person name="Barry K."/>
            <person name="LaButti K."/>
            <person name="Morin E."/>
            <person name="Salamov A."/>
            <person name="Lipzen A."/>
            <person name="Mereny Z."/>
            <person name="Hegedus B."/>
            <person name="Baldrian P."/>
            <person name="Stursova M."/>
            <person name="Weitz H."/>
            <person name="Taylor A."/>
            <person name="Grigoriev I.V."/>
            <person name="Nagy L.G."/>
            <person name="Martin F."/>
            <person name="Kauserud H."/>
        </authorList>
    </citation>
    <scope>NUCLEOTIDE SEQUENCE</scope>
    <source>
        <strain evidence="2">CBHHK188m</strain>
    </source>
</reference>
<evidence type="ECO:0000313" key="2">
    <source>
        <dbReference type="EMBL" id="KAJ7762831.1"/>
    </source>
</evidence>
<sequence length="172" mass="19580">MEFGDTSHASLMVPPASKRRYLPWDRAFGCRKRRARHISQWYSANTSASDGNLKGVFWRLQYALISGINLFGTAPWVPGVPYNVFLSTQVSSSYKKTKIPEFSVILLYLASHQWLHIKLPKIRYPRRTMVHIYIGVFAMVCSLAVSLVQFEPFKCHKGGSATSKLILFRLAP</sequence>
<feature type="transmembrane region" description="Helical" evidence="1">
    <location>
        <begin position="62"/>
        <end position="79"/>
    </location>
</feature>
<evidence type="ECO:0000313" key="3">
    <source>
        <dbReference type="Proteomes" id="UP001215280"/>
    </source>
</evidence>
<dbReference type="EMBL" id="JARJLG010000042">
    <property type="protein sequence ID" value="KAJ7762831.1"/>
    <property type="molecule type" value="Genomic_DNA"/>
</dbReference>
<protein>
    <submittedName>
        <fullName evidence="2">Uncharacterized protein</fullName>
    </submittedName>
</protein>
<keyword evidence="3" id="KW-1185">Reference proteome</keyword>
<organism evidence="2 3">
    <name type="scientific">Mycena maculata</name>
    <dbReference type="NCBI Taxonomy" id="230809"/>
    <lineage>
        <taxon>Eukaryota</taxon>
        <taxon>Fungi</taxon>
        <taxon>Dikarya</taxon>
        <taxon>Basidiomycota</taxon>
        <taxon>Agaricomycotina</taxon>
        <taxon>Agaricomycetes</taxon>
        <taxon>Agaricomycetidae</taxon>
        <taxon>Agaricales</taxon>
        <taxon>Marasmiineae</taxon>
        <taxon>Mycenaceae</taxon>
        <taxon>Mycena</taxon>
    </lineage>
</organism>
<keyword evidence="1" id="KW-0812">Transmembrane</keyword>
<evidence type="ECO:0000256" key="1">
    <source>
        <dbReference type="SAM" id="Phobius"/>
    </source>
</evidence>
<proteinExistence type="predicted"/>
<feature type="transmembrane region" description="Helical" evidence="1">
    <location>
        <begin position="129"/>
        <end position="150"/>
    </location>
</feature>
<keyword evidence="1" id="KW-0472">Membrane</keyword>
<keyword evidence="1" id="KW-1133">Transmembrane helix</keyword>
<name>A0AAD7NJ54_9AGAR</name>
<comment type="caution">
    <text evidence="2">The sequence shown here is derived from an EMBL/GenBank/DDBJ whole genome shotgun (WGS) entry which is preliminary data.</text>
</comment>
<dbReference type="Proteomes" id="UP001215280">
    <property type="component" value="Unassembled WGS sequence"/>
</dbReference>
<gene>
    <name evidence="2" type="ORF">DFH07DRAFT_405775</name>
</gene>
<accession>A0AAD7NJ54</accession>
<dbReference type="AlphaFoldDB" id="A0AAD7NJ54"/>